<dbReference type="Proteomes" id="UP000054359">
    <property type="component" value="Unassembled WGS sequence"/>
</dbReference>
<organism evidence="7 8">
    <name type="scientific">Stegodyphus mimosarum</name>
    <name type="common">African social velvet spider</name>
    <dbReference type="NCBI Taxonomy" id="407821"/>
    <lineage>
        <taxon>Eukaryota</taxon>
        <taxon>Metazoa</taxon>
        <taxon>Ecdysozoa</taxon>
        <taxon>Arthropoda</taxon>
        <taxon>Chelicerata</taxon>
        <taxon>Arachnida</taxon>
        <taxon>Araneae</taxon>
        <taxon>Araneomorphae</taxon>
        <taxon>Entelegynae</taxon>
        <taxon>Eresoidea</taxon>
        <taxon>Eresidae</taxon>
        <taxon>Stegodyphus</taxon>
    </lineage>
</organism>
<feature type="compositionally biased region" description="Basic and acidic residues" evidence="5">
    <location>
        <begin position="142"/>
        <end position="154"/>
    </location>
</feature>
<evidence type="ECO:0000256" key="3">
    <source>
        <dbReference type="ARBA" id="ARBA00023242"/>
    </source>
</evidence>
<dbReference type="AlphaFoldDB" id="A0A087U9V0"/>
<accession>A0A087U9V0</accession>
<feature type="region of interest" description="Disordered" evidence="5">
    <location>
        <begin position="240"/>
        <end position="285"/>
    </location>
</feature>
<dbReference type="InterPro" id="IPR028211">
    <property type="entry name" value="Ntr2"/>
</dbReference>
<dbReference type="EMBL" id="KK118886">
    <property type="protein sequence ID" value="KFM74139.1"/>
    <property type="molecule type" value="Genomic_DNA"/>
</dbReference>
<evidence type="ECO:0000256" key="2">
    <source>
        <dbReference type="ARBA" id="ARBA00010801"/>
    </source>
</evidence>
<dbReference type="STRING" id="407821.A0A087U9V0"/>
<keyword evidence="4" id="KW-0175">Coiled coil</keyword>
<dbReference type="PANTHER" id="PTHR12214:SF0">
    <property type="entry name" value="LD29489P"/>
    <property type="match status" value="1"/>
</dbReference>
<proteinExistence type="inferred from homology"/>
<evidence type="ECO:0000256" key="4">
    <source>
        <dbReference type="SAM" id="Coils"/>
    </source>
</evidence>
<dbReference type="Pfam" id="PF07842">
    <property type="entry name" value="GCFC"/>
    <property type="match status" value="1"/>
</dbReference>
<dbReference type="GO" id="GO:0000390">
    <property type="term" value="P:spliceosomal complex disassembly"/>
    <property type="evidence" value="ECO:0007669"/>
    <property type="project" value="InterPro"/>
</dbReference>
<feature type="non-terminal residue" evidence="7">
    <location>
        <position position="746"/>
    </location>
</feature>
<dbReference type="GO" id="GO:0071008">
    <property type="term" value="C:U2-type post-mRNA release spliceosomal complex"/>
    <property type="evidence" value="ECO:0007669"/>
    <property type="project" value="InterPro"/>
</dbReference>
<feature type="compositionally biased region" description="Low complexity" evidence="5">
    <location>
        <begin position="86"/>
        <end position="95"/>
    </location>
</feature>
<name>A0A087U9V0_STEMI</name>
<dbReference type="GO" id="GO:0003677">
    <property type="term" value="F:DNA binding"/>
    <property type="evidence" value="ECO:0007669"/>
    <property type="project" value="UniProtKB-KW"/>
</dbReference>
<reference evidence="7 8" key="1">
    <citation type="submission" date="2013-11" db="EMBL/GenBank/DDBJ databases">
        <title>Genome sequencing of Stegodyphus mimosarum.</title>
        <authorList>
            <person name="Bechsgaard J."/>
        </authorList>
    </citation>
    <scope>NUCLEOTIDE SEQUENCE [LARGE SCALE GENOMIC DNA]</scope>
</reference>
<keyword evidence="7" id="KW-0238">DNA-binding</keyword>
<feature type="domain" description="GCF C-terminal" evidence="6">
    <location>
        <begin position="595"/>
        <end position="746"/>
    </location>
</feature>
<feature type="compositionally biased region" description="Polar residues" evidence="5">
    <location>
        <begin position="172"/>
        <end position="193"/>
    </location>
</feature>
<evidence type="ECO:0000256" key="5">
    <source>
        <dbReference type="SAM" id="MobiDB-lite"/>
    </source>
</evidence>
<feature type="compositionally biased region" description="Acidic residues" evidence="5">
    <location>
        <begin position="264"/>
        <end position="274"/>
    </location>
</feature>
<evidence type="ECO:0000313" key="7">
    <source>
        <dbReference type="EMBL" id="KFM74139.1"/>
    </source>
</evidence>
<gene>
    <name evidence="7" type="ORF">X975_17184</name>
</gene>
<dbReference type="OrthoDB" id="429427at2759"/>
<dbReference type="OMA" id="MKNICLW"/>
<feature type="compositionally biased region" description="Basic and acidic residues" evidence="5">
    <location>
        <begin position="63"/>
        <end position="78"/>
    </location>
</feature>
<comment type="subcellular location">
    <subcellularLocation>
        <location evidence="1">Nucleus</location>
    </subcellularLocation>
</comment>
<feature type="compositionally biased region" description="Acidic residues" evidence="5">
    <location>
        <begin position="195"/>
        <end position="205"/>
    </location>
</feature>
<feature type="region of interest" description="Disordered" evidence="5">
    <location>
        <begin position="43"/>
        <end position="113"/>
    </location>
</feature>
<feature type="region of interest" description="Disordered" evidence="5">
    <location>
        <begin position="139"/>
        <end position="214"/>
    </location>
</feature>
<evidence type="ECO:0000256" key="1">
    <source>
        <dbReference type="ARBA" id="ARBA00004123"/>
    </source>
</evidence>
<dbReference type="InterPro" id="IPR012890">
    <property type="entry name" value="GCFC2-like"/>
</dbReference>
<dbReference type="PANTHER" id="PTHR12214">
    <property type="entry name" value="GC-RICH SEQUENCE DNA-BINDING FACTOR"/>
    <property type="match status" value="1"/>
</dbReference>
<sequence length="746" mass="85617">MVRLASVVRIASAILSVGDLPYLTYYLTLRIDSEMGLFKKPNRKFRQREARPDSDDESSTELSESKAKSVKTDVKDKPSTSVEADNNASTSNSSTVLLQREKEEKTDPSLAKGTKLLSFHDEEDDGEVFKLKKSNYSRRLAKQREKEKKKKEESQASTSITVKEDPREDLQCDSNINNKSKPNDSWNILSGNNAEDMEVESDEDQEKNNPFKNVLQSGIIPDAATIYAMKKHRQMAREMGDFIPVEDPEKEDDTKSRLIREDDNDRSDDDEDDEPSRLSFTVNTGAVERQKIRETFLSLQEGSTNELETEEAAELDRWEREQIRKGVGVTQVGPSQNSEIAENQLYSYTPVSISTTASYVPESTENVSIPCKPLPSNLLKSSGPVLTTSDIKSRLEERLSSLKTSHEAHKQELQHCQKEFIETNKLIKKLEEEGPERAQNFSLYQQMSGYVKDLVECLDLKVAHMELLDGRMMGLYKSRAEKLIFRRQQDVRDQSDEFSVLSSEIQKGVSAEFLFEKNICTDEVKLRRAAEREGRRMRRRKQRERGMVIVKHQDGMSSDDEEPDLDILEFKTMKENIIEEANSVFEDVVEEFGTLEGVMINFEKWKYEQIDSYCEAFVPLCLPKIFGTFVKLALLDWNPLTDEKDFEKSSWYRQLVYYGYSNLKLKDNDSEDPDTNLLPGIMEKIVLPKITGFIQNVWDPLSRKETSKLVKLITDLHENYPTINGKSKQLQICLKAVTTRIYKALD</sequence>
<keyword evidence="8" id="KW-1185">Reference proteome</keyword>
<comment type="similarity">
    <text evidence="2">Belongs to the GCF family.</text>
</comment>
<dbReference type="InterPro" id="IPR022783">
    <property type="entry name" value="GCFC_dom"/>
</dbReference>
<dbReference type="Pfam" id="PF15458">
    <property type="entry name" value="NTR2"/>
    <property type="match status" value="1"/>
</dbReference>
<protein>
    <submittedName>
        <fullName evidence="7">GC-rich sequence DNA-binding factor 1</fullName>
    </submittedName>
</protein>
<keyword evidence="3" id="KW-0539">Nucleus</keyword>
<feature type="compositionally biased region" description="Basic and acidic residues" evidence="5">
    <location>
        <begin position="252"/>
        <end position="263"/>
    </location>
</feature>
<evidence type="ECO:0000313" key="8">
    <source>
        <dbReference type="Proteomes" id="UP000054359"/>
    </source>
</evidence>
<evidence type="ECO:0000259" key="6">
    <source>
        <dbReference type="Pfam" id="PF07842"/>
    </source>
</evidence>
<feature type="coiled-coil region" evidence="4">
    <location>
        <begin position="392"/>
        <end position="433"/>
    </location>
</feature>